<proteinExistence type="predicted"/>
<keyword evidence="4" id="KW-1185">Reference proteome</keyword>
<comment type="caution">
    <text evidence="3">The sequence shown here is derived from an EMBL/GenBank/DDBJ whole genome shotgun (WGS) entry which is preliminary data.</text>
</comment>
<accession>A0ABS8RTJ4</accession>
<gene>
    <name evidence="3" type="ORF">HAX54_003512</name>
</gene>
<evidence type="ECO:0000313" key="4">
    <source>
        <dbReference type="Proteomes" id="UP000823775"/>
    </source>
</evidence>
<evidence type="ECO:0000259" key="2">
    <source>
        <dbReference type="Pfam" id="PF11926"/>
    </source>
</evidence>
<dbReference type="PANTHER" id="PTHR44137:SF61">
    <property type="entry name" value="J DOMAIN-CONTAINING PROTEIN"/>
    <property type="match status" value="1"/>
</dbReference>
<evidence type="ECO:0000313" key="3">
    <source>
        <dbReference type="EMBL" id="MCD7450094.1"/>
    </source>
</evidence>
<protein>
    <recommendedName>
        <fullName evidence="2">DUF3444 domain-containing protein</fullName>
    </recommendedName>
</protein>
<dbReference type="PANTHER" id="PTHR44137">
    <property type="entry name" value="BNAC03G44070D PROTEIN"/>
    <property type="match status" value="1"/>
</dbReference>
<organism evidence="3 4">
    <name type="scientific">Datura stramonium</name>
    <name type="common">Jimsonweed</name>
    <name type="synonym">Common thornapple</name>
    <dbReference type="NCBI Taxonomy" id="4076"/>
    <lineage>
        <taxon>Eukaryota</taxon>
        <taxon>Viridiplantae</taxon>
        <taxon>Streptophyta</taxon>
        <taxon>Embryophyta</taxon>
        <taxon>Tracheophyta</taxon>
        <taxon>Spermatophyta</taxon>
        <taxon>Magnoliopsida</taxon>
        <taxon>eudicotyledons</taxon>
        <taxon>Gunneridae</taxon>
        <taxon>Pentapetalae</taxon>
        <taxon>asterids</taxon>
        <taxon>lamiids</taxon>
        <taxon>Solanales</taxon>
        <taxon>Solanaceae</taxon>
        <taxon>Solanoideae</taxon>
        <taxon>Datureae</taxon>
        <taxon>Datura</taxon>
    </lineage>
</organism>
<feature type="region of interest" description="Disordered" evidence="1">
    <location>
        <begin position="66"/>
        <end position="103"/>
    </location>
</feature>
<feature type="region of interest" description="Disordered" evidence="1">
    <location>
        <begin position="1"/>
        <end position="22"/>
    </location>
</feature>
<reference evidence="3 4" key="1">
    <citation type="journal article" date="2021" name="BMC Genomics">
        <title>Datura genome reveals duplications of psychoactive alkaloid biosynthetic genes and high mutation rate following tissue culture.</title>
        <authorList>
            <person name="Rajewski A."/>
            <person name="Carter-House D."/>
            <person name="Stajich J."/>
            <person name="Litt A."/>
        </authorList>
    </citation>
    <scope>NUCLEOTIDE SEQUENCE [LARGE SCALE GENOMIC DNA]</scope>
    <source>
        <strain evidence="3">AR-01</strain>
    </source>
</reference>
<dbReference type="EMBL" id="JACEIK010000116">
    <property type="protein sequence ID" value="MCD7450094.1"/>
    <property type="molecule type" value="Genomic_DNA"/>
</dbReference>
<feature type="domain" description="DUF3444" evidence="2">
    <location>
        <begin position="134"/>
        <end position="235"/>
    </location>
</feature>
<sequence>MVNELAAKGGSSRQGNIHGNEDGVLKAERVAVVGSNKPRSSRELSHLEIQNMLMKKARMEITKKLKEWSTTAASRTSSKKERKEVEDEANCSSSYQNDLRRDKTAHDAVVDSKILRGQEKLPVFSAPVDLEPEAKSMTVPDPDFHNFDEDRTEKSFDDNQVWAAYDNEDGMTRYYALIQHVISRKPFKVQLSWLNSKNNSELGPINWVGSNFLKTSGDFRMSSVAINKTLKLLSPTRSSQEAPNALTGCWELDPAALPLELLRVMTDAEIEAQRERSAGHFKHQEGHVVKAKRRRSPIWLATAM</sequence>
<dbReference type="Pfam" id="PF11926">
    <property type="entry name" value="DUF3444"/>
    <property type="match status" value="1"/>
</dbReference>
<name>A0ABS8RTJ4_DATST</name>
<dbReference type="Proteomes" id="UP000823775">
    <property type="component" value="Unassembled WGS sequence"/>
</dbReference>
<dbReference type="InterPro" id="IPR024593">
    <property type="entry name" value="DUF3444"/>
</dbReference>
<evidence type="ECO:0000256" key="1">
    <source>
        <dbReference type="SAM" id="MobiDB-lite"/>
    </source>
</evidence>